<comment type="caution">
    <text evidence="2">The sequence shown here is derived from an EMBL/GenBank/DDBJ whole genome shotgun (WGS) entry which is preliminary data.</text>
</comment>
<feature type="transmembrane region" description="Helical" evidence="1">
    <location>
        <begin position="7"/>
        <end position="34"/>
    </location>
</feature>
<feature type="transmembrane region" description="Helical" evidence="1">
    <location>
        <begin position="40"/>
        <end position="58"/>
    </location>
</feature>
<keyword evidence="3" id="KW-1185">Reference proteome</keyword>
<accession>A0A166B6K4</accession>
<reference evidence="2 3" key="1">
    <citation type="submission" date="2016-04" db="EMBL/GenBank/DDBJ databases">
        <title>Genome sequence of Methanobrevibacter curvatus DSM 11111.</title>
        <authorList>
            <person name="Poehlein A."/>
            <person name="Seedorf H."/>
            <person name="Daniel R."/>
        </authorList>
    </citation>
    <scope>NUCLEOTIDE SEQUENCE [LARGE SCALE GENOMIC DNA]</scope>
    <source>
        <strain evidence="2 3">DSM 11111</strain>
    </source>
</reference>
<dbReference type="AlphaFoldDB" id="A0A166B6K4"/>
<dbReference type="PATRIC" id="fig|49547.3.peg.888"/>
<dbReference type="OrthoDB" id="79499at2157"/>
<evidence type="ECO:0000313" key="2">
    <source>
        <dbReference type="EMBL" id="KZX12933.1"/>
    </source>
</evidence>
<keyword evidence="1" id="KW-0472">Membrane</keyword>
<dbReference type="RefSeq" id="WP_067090577.1">
    <property type="nucleotide sequence ID" value="NZ_LWMV01000158.1"/>
</dbReference>
<sequence>MNLGKGLAFLFSVIFFFVLVFVLVAIVSSFFPGFHFSDNPIIRIVFLMIFVAITRRFYGYLTGDSDNK</sequence>
<evidence type="ECO:0000313" key="3">
    <source>
        <dbReference type="Proteomes" id="UP000077245"/>
    </source>
</evidence>
<name>A0A166B6K4_9EURY</name>
<evidence type="ECO:0000256" key="1">
    <source>
        <dbReference type="SAM" id="Phobius"/>
    </source>
</evidence>
<protein>
    <submittedName>
        <fullName evidence="2">Uncharacterized protein</fullName>
    </submittedName>
</protein>
<dbReference type="Proteomes" id="UP000077245">
    <property type="component" value="Unassembled WGS sequence"/>
</dbReference>
<dbReference type="EMBL" id="LWMV01000158">
    <property type="protein sequence ID" value="KZX12933.1"/>
    <property type="molecule type" value="Genomic_DNA"/>
</dbReference>
<gene>
    <name evidence="2" type="ORF">MBCUR_08220</name>
</gene>
<keyword evidence="1" id="KW-1133">Transmembrane helix</keyword>
<dbReference type="STRING" id="49547.MBCUR_08220"/>
<keyword evidence="1" id="KW-0812">Transmembrane</keyword>
<proteinExistence type="predicted"/>
<organism evidence="2 3">
    <name type="scientific">Methanobrevibacter curvatus</name>
    <dbReference type="NCBI Taxonomy" id="49547"/>
    <lineage>
        <taxon>Archaea</taxon>
        <taxon>Methanobacteriati</taxon>
        <taxon>Methanobacteriota</taxon>
        <taxon>Methanomada group</taxon>
        <taxon>Methanobacteria</taxon>
        <taxon>Methanobacteriales</taxon>
        <taxon>Methanobacteriaceae</taxon>
        <taxon>Methanobrevibacter</taxon>
    </lineage>
</organism>